<accession>A0ABU7J451</accession>
<dbReference type="Proteomes" id="UP001336314">
    <property type="component" value="Unassembled WGS sequence"/>
</dbReference>
<evidence type="ECO:0000256" key="9">
    <source>
        <dbReference type="RuleBase" id="RU003357"/>
    </source>
</evidence>
<feature type="chain" id="PRO_5046787434" evidence="10">
    <location>
        <begin position="26"/>
        <end position="937"/>
    </location>
</feature>
<evidence type="ECO:0000256" key="8">
    <source>
        <dbReference type="PROSITE-ProRule" id="PRU01360"/>
    </source>
</evidence>
<dbReference type="InterPro" id="IPR000531">
    <property type="entry name" value="Beta-barrel_TonB"/>
</dbReference>
<reference evidence="13 14" key="1">
    <citation type="submission" date="2023-07" db="EMBL/GenBank/DDBJ databases">
        <title>Alkalimonas sp., MEB108 novel, alkaliphilic bacterium isolated from Lonar Lake, India.</title>
        <authorList>
            <person name="Joshi A."/>
            <person name="Thite S."/>
        </authorList>
    </citation>
    <scope>NUCLEOTIDE SEQUENCE [LARGE SCALE GENOMIC DNA]</scope>
    <source>
        <strain evidence="13 14">MEB108</strain>
    </source>
</reference>
<evidence type="ECO:0000256" key="1">
    <source>
        <dbReference type="ARBA" id="ARBA00004571"/>
    </source>
</evidence>
<evidence type="ECO:0000256" key="6">
    <source>
        <dbReference type="ARBA" id="ARBA00023136"/>
    </source>
</evidence>
<evidence type="ECO:0000256" key="10">
    <source>
        <dbReference type="SAM" id="SignalP"/>
    </source>
</evidence>
<evidence type="ECO:0000256" key="4">
    <source>
        <dbReference type="ARBA" id="ARBA00022692"/>
    </source>
</evidence>
<dbReference type="SUPFAM" id="SSF49452">
    <property type="entry name" value="Starch-binding domain-like"/>
    <property type="match status" value="1"/>
</dbReference>
<dbReference type="RefSeq" id="WP_330128259.1">
    <property type="nucleotide sequence ID" value="NZ_JAUHLI010000005.1"/>
</dbReference>
<comment type="subcellular location">
    <subcellularLocation>
        <location evidence="1 8">Cell outer membrane</location>
        <topology evidence="1 8">Multi-pass membrane protein</topology>
    </subcellularLocation>
</comment>
<comment type="caution">
    <text evidence="13">The sequence shown here is derived from an EMBL/GenBank/DDBJ whole genome shotgun (WGS) entry which is preliminary data.</text>
</comment>
<feature type="signal peptide" evidence="10">
    <location>
        <begin position="1"/>
        <end position="25"/>
    </location>
</feature>
<sequence>MKLRHSLLTLAVTAALFGGSPMVLANDLVQPDGSNRSQQLGSISGRVLNDSTGAVLPSSVVRISELNRDLRASRDGSFYFNGVPAGSYTLVINYDGLDEQRVPVTVVAGSSQRLDIRLSSTLFSGERMMVLGRAEGYASSINLQRHAQSVRTVVSADALGQIREGNIGDALVRLPGMSVETRAGVQRTATIRGLSPQYNTVTVDGIRMTNVDGNRDIALDSFPANMLARVDVVKSATADMSADAIGGTVDLITRSAFDQDDRILEAQLGTTFNDNRDSWNKQLGLTYGDTFGDNNQFGVLGSVYYFRDARGYDVVDAAYTVSANDEYFINRALYYDRDEKKDKIGAGLIFDYRPNANTSAFFRALYHYDYRWLWRRGTDYRPNPDTRFNQTADAASSLDGRIDSIVFYREPKNVFQMYSTGFQHRADDWVLDGRVVYSRAKKDYPVTLQVLNSINGVDLSYERSDRTFPVFTVDNNIDLNDPSQLSFRQYQTNQVPRVENEWTFDTNLQRDFYHGDLFYNLKAGVRVSLKDASQAQPDTIRYTGLTGVSAESLLESYQNSRFMSASNGRAELLPYFPDWRRYLALHEQNRGNLTQNAAARFYTDSTIANADFSIEEDIYATYLMSEMDFDRLHLVLGARYESTRIASEANEVLFEGNDITAINRVNGKSSYNNFLPSIHARYYLLDNQLVLRGSVAKAISRPPPGDLIPSRQENSQLNLRIIGNPDLRPAEAINYDLSAEYFLPPLGVLSAGVFYKDIDNFVFSTSRMASDGVEERTRVNGEGGKVRGAEFVWSQQFSFLPGLWRGLGVETNYTRLSTEGSYPNRSGESLELASSPRYIFNGILSYAYGPASVRLSMNKLPDRLLAVGGRAALDRYDQGNTVWDLAMKYQFLGDHYVFFNVKNLTNEPSVQFQGSRDNPTSTVYFGTQYNLGVHFTF</sequence>
<dbReference type="InterPro" id="IPR013784">
    <property type="entry name" value="Carb-bd-like_fold"/>
</dbReference>
<evidence type="ECO:0000259" key="11">
    <source>
        <dbReference type="Pfam" id="PF00593"/>
    </source>
</evidence>
<dbReference type="PROSITE" id="PS52016">
    <property type="entry name" value="TONB_DEPENDENT_REC_3"/>
    <property type="match status" value="1"/>
</dbReference>
<evidence type="ECO:0000313" key="14">
    <source>
        <dbReference type="Proteomes" id="UP001336314"/>
    </source>
</evidence>
<dbReference type="InterPro" id="IPR036942">
    <property type="entry name" value="Beta-barrel_TonB_sf"/>
</dbReference>
<evidence type="ECO:0000256" key="7">
    <source>
        <dbReference type="ARBA" id="ARBA00023237"/>
    </source>
</evidence>
<evidence type="ECO:0000256" key="5">
    <source>
        <dbReference type="ARBA" id="ARBA00023077"/>
    </source>
</evidence>
<feature type="domain" description="TonB-dependent receptor plug" evidence="12">
    <location>
        <begin position="146"/>
        <end position="248"/>
    </location>
</feature>
<dbReference type="Pfam" id="PF13620">
    <property type="entry name" value="CarboxypepD_reg"/>
    <property type="match status" value="1"/>
</dbReference>
<dbReference type="InterPro" id="IPR010104">
    <property type="entry name" value="TonB_rcpt_bac"/>
</dbReference>
<dbReference type="Gene3D" id="2.40.170.20">
    <property type="entry name" value="TonB-dependent receptor, beta-barrel domain"/>
    <property type="match status" value="1"/>
</dbReference>
<evidence type="ECO:0000259" key="12">
    <source>
        <dbReference type="Pfam" id="PF07715"/>
    </source>
</evidence>
<proteinExistence type="inferred from homology"/>
<keyword evidence="7 8" id="KW-0998">Cell outer membrane</keyword>
<keyword evidence="4 8" id="KW-0812">Transmembrane</keyword>
<dbReference type="Pfam" id="PF07715">
    <property type="entry name" value="Plug"/>
    <property type="match status" value="1"/>
</dbReference>
<dbReference type="NCBIfam" id="TIGR01782">
    <property type="entry name" value="TonB-Xanth-Caul"/>
    <property type="match status" value="1"/>
</dbReference>
<dbReference type="InterPro" id="IPR037066">
    <property type="entry name" value="Plug_dom_sf"/>
</dbReference>
<dbReference type="PANTHER" id="PTHR40980">
    <property type="entry name" value="PLUG DOMAIN-CONTAINING PROTEIN"/>
    <property type="match status" value="1"/>
</dbReference>
<dbReference type="EMBL" id="JAUHLI010000005">
    <property type="protein sequence ID" value="MEE2001143.1"/>
    <property type="molecule type" value="Genomic_DNA"/>
</dbReference>
<comment type="similarity">
    <text evidence="8 9">Belongs to the TonB-dependent receptor family.</text>
</comment>
<dbReference type="CDD" id="cd01347">
    <property type="entry name" value="ligand_gated_channel"/>
    <property type="match status" value="1"/>
</dbReference>
<protein>
    <submittedName>
        <fullName evidence="13">TonB-dependent receptor</fullName>
    </submittedName>
</protein>
<name>A0ABU7J451_9GAMM</name>
<dbReference type="Pfam" id="PF00593">
    <property type="entry name" value="TonB_dep_Rec_b-barrel"/>
    <property type="match status" value="1"/>
</dbReference>
<keyword evidence="14" id="KW-1185">Reference proteome</keyword>
<keyword evidence="13" id="KW-0675">Receptor</keyword>
<feature type="domain" description="TonB-dependent receptor-like beta-barrel" evidence="11">
    <location>
        <begin position="461"/>
        <end position="904"/>
    </location>
</feature>
<evidence type="ECO:0000313" key="13">
    <source>
        <dbReference type="EMBL" id="MEE2001143.1"/>
    </source>
</evidence>
<evidence type="ECO:0000256" key="3">
    <source>
        <dbReference type="ARBA" id="ARBA00022452"/>
    </source>
</evidence>
<dbReference type="PANTHER" id="PTHR40980:SF4">
    <property type="entry name" value="TONB-DEPENDENT RECEPTOR-LIKE BETA-BARREL DOMAIN-CONTAINING PROTEIN"/>
    <property type="match status" value="1"/>
</dbReference>
<keyword evidence="2 8" id="KW-0813">Transport</keyword>
<keyword evidence="5 9" id="KW-0798">TonB box</keyword>
<dbReference type="SUPFAM" id="SSF56935">
    <property type="entry name" value="Porins"/>
    <property type="match status" value="1"/>
</dbReference>
<evidence type="ECO:0000256" key="2">
    <source>
        <dbReference type="ARBA" id="ARBA00022448"/>
    </source>
</evidence>
<keyword evidence="10" id="KW-0732">Signal</keyword>
<dbReference type="InterPro" id="IPR039426">
    <property type="entry name" value="TonB-dep_rcpt-like"/>
</dbReference>
<dbReference type="Gene3D" id="2.60.40.1120">
    <property type="entry name" value="Carboxypeptidase-like, regulatory domain"/>
    <property type="match status" value="1"/>
</dbReference>
<dbReference type="Gene3D" id="2.170.130.10">
    <property type="entry name" value="TonB-dependent receptor, plug domain"/>
    <property type="match status" value="1"/>
</dbReference>
<keyword evidence="6 8" id="KW-0472">Membrane</keyword>
<dbReference type="InterPro" id="IPR012910">
    <property type="entry name" value="Plug_dom"/>
</dbReference>
<gene>
    <name evidence="13" type="ORF">QWY20_06725</name>
</gene>
<organism evidence="13 14">
    <name type="scientific">Alkalimonas cellulosilytica</name>
    <dbReference type="NCBI Taxonomy" id="3058395"/>
    <lineage>
        <taxon>Bacteria</taxon>
        <taxon>Pseudomonadati</taxon>
        <taxon>Pseudomonadota</taxon>
        <taxon>Gammaproteobacteria</taxon>
        <taxon>Alkalimonas</taxon>
    </lineage>
</organism>
<keyword evidence="3 8" id="KW-1134">Transmembrane beta strand</keyword>